<dbReference type="InterPro" id="IPR035992">
    <property type="entry name" value="Ricin_B-like_lectins"/>
</dbReference>
<dbReference type="EMBL" id="WIAO01000042">
    <property type="protein sequence ID" value="MQM28379.1"/>
    <property type="molecule type" value="Genomic_DNA"/>
</dbReference>
<dbReference type="RefSeq" id="WP_153027483.1">
    <property type="nucleotide sequence ID" value="NZ_WIAO01000042.1"/>
</dbReference>
<name>A0A6L5GFA6_9ACTN</name>
<sequence length="192" mass="20981">MAGGFRTGTRPSFNLKFKLPFVDIEVIDIAGYAALRKGAPVAGPFMLVERASGYALETDARAQPFTRPVLGTAHGGLGQQWGFRRPVSKSDEFTILSVVNGMALDATTVDATVPAGNGAPLVLYEEHAKPWQRWETQPVPDGIGWMITSVHNGHVIDCTPVPQPGKELVWMWERNGLAHQQFLILPIGRVPR</sequence>
<dbReference type="SUPFAM" id="SSF50370">
    <property type="entry name" value="Ricin B-like lectins"/>
    <property type="match status" value="1"/>
</dbReference>
<dbReference type="Proteomes" id="UP000477750">
    <property type="component" value="Unassembled WGS sequence"/>
</dbReference>
<dbReference type="Pfam" id="PF14200">
    <property type="entry name" value="RicinB_lectin_2"/>
    <property type="match status" value="1"/>
</dbReference>
<accession>A0A6L5GFA6</accession>
<gene>
    <name evidence="2" type="ORF">GFD30_22860</name>
</gene>
<feature type="domain" description="Ricin B lectin" evidence="1">
    <location>
        <begin position="79"/>
        <end position="159"/>
    </location>
</feature>
<keyword evidence="3" id="KW-1185">Reference proteome</keyword>
<dbReference type="Gene3D" id="2.80.10.50">
    <property type="match status" value="1"/>
</dbReference>
<evidence type="ECO:0000313" key="3">
    <source>
        <dbReference type="Proteomes" id="UP000477750"/>
    </source>
</evidence>
<evidence type="ECO:0000313" key="2">
    <source>
        <dbReference type="EMBL" id="MQM28379.1"/>
    </source>
</evidence>
<organism evidence="2 3">
    <name type="scientific">Glycomyces albidus</name>
    <dbReference type="NCBI Taxonomy" id="2656774"/>
    <lineage>
        <taxon>Bacteria</taxon>
        <taxon>Bacillati</taxon>
        <taxon>Actinomycetota</taxon>
        <taxon>Actinomycetes</taxon>
        <taxon>Glycomycetales</taxon>
        <taxon>Glycomycetaceae</taxon>
        <taxon>Glycomyces</taxon>
    </lineage>
</organism>
<protein>
    <recommendedName>
        <fullName evidence="1">Ricin B lectin domain-containing protein</fullName>
    </recommendedName>
</protein>
<evidence type="ECO:0000259" key="1">
    <source>
        <dbReference type="Pfam" id="PF14200"/>
    </source>
</evidence>
<reference evidence="2 3" key="1">
    <citation type="submission" date="2019-10" db="EMBL/GenBank/DDBJ databases">
        <title>Glycomyces albidus sp. nov., a novel actinomycete isolated from rhizosphere soil of wheat (Triticum aestivum L.).</title>
        <authorList>
            <person name="Qian L."/>
        </authorList>
    </citation>
    <scope>NUCLEOTIDE SEQUENCE [LARGE SCALE GENOMIC DNA]</scope>
    <source>
        <strain evidence="2 3">NEAU-7082</strain>
    </source>
</reference>
<dbReference type="CDD" id="cd00161">
    <property type="entry name" value="beta-trefoil_Ricin-like"/>
    <property type="match status" value="1"/>
</dbReference>
<dbReference type="InterPro" id="IPR000772">
    <property type="entry name" value="Ricin_B_lectin"/>
</dbReference>
<proteinExistence type="predicted"/>
<comment type="caution">
    <text evidence="2">The sequence shown here is derived from an EMBL/GenBank/DDBJ whole genome shotgun (WGS) entry which is preliminary data.</text>
</comment>
<dbReference type="AlphaFoldDB" id="A0A6L5GFA6"/>